<evidence type="ECO:0000256" key="1">
    <source>
        <dbReference type="SAM" id="Phobius"/>
    </source>
</evidence>
<feature type="transmembrane region" description="Helical" evidence="1">
    <location>
        <begin position="20"/>
        <end position="42"/>
    </location>
</feature>
<evidence type="ECO:0000313" key="3">
    <source>
        <dbReference type="Proteomes" id="UP000598120"/>
    </source>
</evidence>
<protein>
    <submittedName>
        <fullName evidence="2">Uncharacterized protein</fullName>
    </submittedName>
</protein>
<dbReference type="EMBL" id="BMIC01000003">
    <property type="protein sequence ID" value="GFZ87112.1"/>
    <property type="molecule type" value="Genomic_DNA"/>
</dbReference>
<feature type="transmembrane region" description="Helical" evidence="1">
    <location>
        <begin position="86"/>
        <end position="107"/>
    </location>
</feature>
<evidence type="ECO:0000313" key="2">
    <source>
        <dbReference type="EMBL" id="GFZ87112.1"/>
    </source>
</evidence>
<feature type="transmembrane region" description="Helical" evidence="1">
    <location>
        <begin position="48"/>
        <end position="66"/>
    </location>
</feature>
<keyword evidence="1" id="KW-0472">Membrane</keyword>
<name>A0A8J2TR41_9FLAO</name>
<organism evidence="2 3">
    <name type="scientific">Aquaticitalea lipolytica</name>
    <dbReference type="NCBI Taxonomy" id="1247562"/>
    <lineage>
        <taxon>Bacteria</taxon>
        <taxon>Pseudomonadati</taxon>
        <taxon>Bacteroidota</taxon>
        <taxon>Flavobacteriia</taxon>
        <taxon>Flavobacteriales</taxon>
        <taxon>Flavobacteriaceae</taxon>
        <taxon>Aquaticitalea</taxon>
    </lineage>
</organism>
<keyword evidence="3" id="KW-1185">Reference proteome</keyword>
<gene>
    <name evidence="2" type="ORF">GCM10011531_17900</name>
</gene>
<proteinExistence type="predicted"/>
<comment type="caution">
    <text evidence="2">The sequence shown here is derived from an EMBL/GenBank/DDBJ whole genome shotgun (WGS) entry which is preliminary data.</text>
</comment>
<keyword evidence="1" id="KW-1133">Transmembrane helix</keyword>
<accession>A0A8J2TR41</accession>
<sequence>MEILKIYLTYIRSNPMMQRFEAILLFYRPLFIWSFAVNVLIIIVNPHIFTTVITKLLLTIFVWYLINETNRERKLIFYKNLGISTFKLFSAIFLIDVFITIGFLLIMQEFI</sequence>
<keyword evidence="1" id="KW-0812">Transmembrane</keyword>
<reference evidence="2 3" key="1">
    <citation type="journal article" date="2014" name="Int. J. Syst. Evol. Microbiol.">
        <title>Complete genome sequence of Corynebacterium casei LMG S-19264T (=DSM 44701T), isolated from a smear-ripened cheese.</title>
        <authorList>
            <consortium name="US DOE Joint Genome Institute (JGI-PGF)"/>
            <person name="Walter F."/>
            <person name="Albersmeier A."/>
            <person name="Kalinowski J."/>
            <person name="Ruckert C."/>
        </authorList>
    </citation>
    <scope>NUCLEOTIDE SEQUENCE [LARGE SCALE GENOMIC DNA]</scope>
    <source>
        <strain evidence="2 3">CGMCC 1.15295</strain>
    </source>
</reference>
<dbReference type="AlphaFoldDB" id="A0A8J2TR41"/>
<dbReference type="Proteomes" id="UP000598120">
    <property type="component" value="Unassembled WGS sequence"/>
</dbReference>